<name>A0A420ZDG0_UNCK3</name>
<dbReference type="Proteomes" id="UP000281261">
    <property type="component" value="Unassembled WGS sequence"/>
</dbReference>
<dbReference type="Gene3D" id="3.10.350.10">
    <property type="entry name" value="LysM domain"/>
    <property type="match status" value="1"/>
</dbReference>
<evidence type="ECO:0000313" key="5">
    <source>
        <dbReference type="Proteomes" id="UP000281261"/>
    </source>
</evidence>
<evidence type="ECO:0000256" key="1">
    <source>
        <dbReference type="SAM" id="Phobius"/>
    </source>
</evidence>
<evidence type="ECO:0000313" key="4">
    <source>
        <dbReference type="EMBL" id="RLC37532.1"/>
    </source>
</evidence>
<sequence>MLQKTNRLIFAALAVCFWLIPQPVSAQGGGVGLMPSQIEGEQGRSRFIYVLNRGESKQDSVIVTNHAGETKTIAIEALDAITTSDGSYSVVDSVEKNQDVGNWIQLEATTIVLPAGASREVGFTITVPETAGVGEHSGGIAVYARDAASKSGITLKTRVATRMYITVPGKIERNIIFEEVTHKIEDNQLIFNIRAKNDSNVKLEPALDITLSALLGSRTQQEDENGVFLPGWDMEITKIWDKPAPKFGFYRVKVVLHTWTMEQTLPDGTTSTIPNLDFTYKFSFWVGGGYLLWTLIILMLLWIIYRTFVYFGDKSKYILEVETYTVKKGDTIMHISERTGIFPRVLVKLNQLKWPYVINAGDKLLIPRGRMSAGKLHQKKISNPMPSFWRYLISAKMSIYHPFPDKSDK</sequence>
<dbReference type="PROSITE" id="PS51782">
    <property type="entry name" value="LYSM"/>
    <property type="match status" value="1"/>
</dbReference>
<keyword evidence="1" id="KW-0812">Transmembrane</keyword>
<dbReference type="AlphaFoldDB" id="A0A420ZDG0"/>
<keyword evidence="1" id="KW-1133">Transmembrane helix</keyword>
<dbReference type="InterPro" id="IPR036779">
    <property type="entry name" value="LysM_dom_sf"/>
</dbReference>
<dbReference type="Pfam" id="PF06030">
    <property type="entry name" value="WxLIP_PGBD"/>
    <property type="match status" value="1"/>
</dbReference>
<feature type="transmembrane region" description="Helical" evidence="1">
    <location>
        <begin position="282"/>
        <end position="305"/>
    </location>
</feature>
<accession>A0A420ZDG0</accession>
<proteinExistence type="predicted"/>
<dbReference type="CDD" id="cd00118">
    <property type="entry name" value="LysM"/>
    <property type="match status" value="1"/>
</dbReference>
<gene>
    <name evidence="4" type="ORF">DRH29_01540</name>
</gene>
<keyword evidence="2" id="KW-0732">Signal</keyword>
<dbReference type="SUPFAM" id="SSF54106">
    <property type="entry name" value="LysM domain"/>
    <property type="match status" value="1"/>
</dbReference>
<dbReference type="InterPro" id="IPR018392">
    <property type="entry name" value="LysM"/>
</dbReference>
<protein>
    <recommendedName>
        <fullName evidence="3">LysM domain-containing protein</fullName>
    </recommendedName>
</protein>
<dbReference type="InterPro" id="IPR010317">
    <property type="entry name" value="WxLIP_PGBD"/>
</dbReference>
<keyword evidence="1" id="KW-0472">Membrane</keyword>
<dbReference type="SMART" id="SM00257">
    <property type="entry name" value="LysM"/>
    <property type="match status" value="1"/>
</dbReference>
<feature type="domain" description="LysM" evidence="3">
    <location>
        <begin position="322"/>
        <end position="366"/>
    </location>
</feature>
<evidence type="ECO:0000256" key="2">
    <source>
        <dbReference type="SAM" id="SignalP"/>
    </source>
</evidence>
<evidence type="ECO:0000259" key="3">
    <source>
        <dbReference type="PROSITE" id="PS51782"/>
    </source>
</evidence>
<reference evidence="4 5" key="1">
    <citation type="submission" date="2018-06" db="EMBL/GenBank/DDBJ databases">
        <title>Extensive metabolic versatility and redundancy in microbially diverse, dynamic hydrothermal sediments.</title>
        <authorList>
            <person name="Dombrowski N."/>
            <person name="Teske A."/>
            <person name="Baker B.J."/>
        </authorList>
    </citation>
    <scope>NUCLEOTIDE SEQUENCE [LARGE SCALE GENOMIC DNA]</scope>
    <source>
        <strain evidence="4">B79_G16</strain>
    </source>
</reference>
<dbReference type="EMBL" id="QMNG01000003">
    <property type="protein sequence ID" value="RLC37532.1"/>
    <property type="molecule type" value="Genomic_DNA"/>
</dbReference>
<dbReference type="Pfam" id="PF01476">
    <property type="entry name" value="LysM"/>
    <property type="match status" value="1"/>
</dbReference>
<feature type="chain" id="PRO_5019534152" description="LysM domain-containing protein" evidence="2">
    <location>
        <begin position="27"/>
        <end position="409"/>
    </location>
</feature>
<comment type="caution">
    <text evidence="4">The sequence shown here is derived from an EMBL/GenBank/DDBJ whole genome shotgun (WGS) entry which is preliminary data.</text>
</comment>
<organism evidence="4 5">
    <name type="scientific">candidate division Kazan bacterium</name>
    <dbReference type="NCBI Taxonomy" id="2202143"/>
    <lineage>
        <taxon>Bacteria</taxon>
        <taxon>Bacteria division Kazan-3B-28</taxon>
    </lineage>
</organism>
<feature type="signal peptide" evidence="2">
    <location>
        <begin position="1"/>
        <end position="26"/>
    </location>
</feature>